<evidence type="ECO:0000259" key="11">
    <source>
        <dbReference type="PROSITE" id="PS50010"/>
    </source>
</evidence>
<dbReference type="InterPro" id="IPR011993">
    <property type="entry name" value="PH-like_dom_sf"/>
</dbReference>
<keyword evidence="2" id="KW-0963">Cytoplasm</keyword>
<organism evidence="13">
    <name type="scientific">Pundamilia nyererei</name>
    <dbReference type="NCBI Taxonomy" id="303518"/>
    <lineage>
        <taxon>Eukaryota</taxon>
        <taxon>Metazoa</taxon>
        <taxon>Chordata</taxon>
        <taxon>Craniata</taxon>
        <taxon>Vertebrata</taxon>
        <taxon>Euteleostomi</taxon>
        <taxon>Actinopterygii</taxon>
        <taxon>Neopterygii</taxon>
        <taxon>Teleostei</taxon>
        <taxon>Neoteleostei</taxon>
        <taxon>Acanthomorphata</taxon>
        <taxon>Ovalentaria</taxon>
        <taxon>Cichlomorphae</taxon>
        <taxon>Cichliformes</taxon>
        <taxon>Cichlidae</taxon>
        <taxon>African cichlids</taxon>
        <taxon>Pseudocrenilabrinae</taxon>
        <taxon>Haplochromini</taxon>
        <taxon>Pundamilia</taxon>
    </lineage>
</organism>
<dbReference type="Pfam" id="PF17838">
    <property type="entry name" value="PH_16"/>
    <property type="match status" value="1"/>
</dbReference>
<dbReference type="GO" id="GO:0005085">
    <property type="term" value="F:guanyl-nucleotide exchange factor activity"/>
    <property type="evidence" value="ECO:0007669"/>
    <property type="project" value="UniProtKB-KW"/>
</dbReference>
<feature type="region of interest" description="Disordered" evidence="9">
    <location>
        <begin position="1"/>
        <end position="37"/>
    </location>
</feature>
<evidence type="ECO:0000256" key="3">
    <source>
        <dbReference type="ARBA" id="ARBA00022553"/>
    </source>
</evidence>
<evidence type="ECO:0000256" key="4">
    <source>
        <dbReference type="ARBA" id="ARBA00022658"/>
    </source>
</evidence>
<keyword evidence="4" id="KW-0344">Guanine-nucleotide releasing factor</keyword>
<dbReference type="CDD" id="cd00160">
    <property type="entry name" value="RhoGEF"/>
    <property type="match status" value="1"/>
</dbReference>
<accession>A0A3B4FI72</accession>
<evidence type="ECO:0000313" key="13">
    <source>
        <dbReference type="Ensembl" id="ENSPNYP00000009568.1"/>
    </source>
</evidence>
<evidence type="ECO:0000256" key="2">
    <source>
        <dbReference type="ARBA" id="ARBA00022490"/>
    </source>
</evidence>
<evidence type="ECO:0000256" key="7">
    <source>
        <dbReference type="ARBA" id="ARBA00022833"/>
    </source>
</evidence>
<dbReference type="FunFam" id="1.20.900.10:FF:000004">
    <property type="entry name" value="Rho guanine nucleotide exchange factor 2"/>
    <property type="match status" value="1"/>
</dbReference>
<dbReference type="CDD" id="cd14680">
    <property type="entry name" value="PH_p190RhoGEF"/>
    <property type="match status" value="1"/>
</dbReference>
<dbReference type="SMART" id="SM00109">
    <property type="entry name" value="C1"/>
    <property type="match status" value="1"/>
</dbReference>
<dbReference type="InterPro" id="IPR035899">
    <property type="entry name" value="DBL_dom_sf"/>
</dbReference>
<reference evidence="13" key="1">
    <citation type="submission" date="2023-09" db="UniProtKB">
        <authorList>
            <consortium name="Ensembl"/>
        </authorList>
    </citation>
    <scope>IDENTIFICATION</scope>
</reference>
<proteinExistence type="predicted"/>
<dbReference type="InterPro" id="IPR051632">
    <property type="entry name" value="Rho_GEF"/>
</dbReference>
<dbReference type="Gene3D" id="2.30.29.30">
    <property type="entry name" value="Pleckstrin-homology domain (PH domain)/Phosphotyrosine-binding domain (PTB)"/>
    <property type="match status" value="1"/>
</dbReference>
<evidence type="ECO:0000256" key="1">
    <source>
        <dbReference type="ARBA" id="ARBA00004496"/>
    </source>
</evidence>
<feature type="domain" description="PH" evidence="10">
    <location>
        <begin position="375"/>
        <end position="477"/>
    </location>
</feature>
<dbReference type="Pfam" id="PF00130">
    <property type="entry name" value="C1_1"/>
    <property type="match status" value="1"/>
</dbReference>
<evidence type="ECO:0000259" key="12">
    <source>
        <dbReference type="PROSITE" id="PS50081"/>
    </source>
</evidence>
<dbReference type="FunFam" id="2.30.29.30:FF:000021">
    <property type="entry name" value="Rho guanine nucleotide exchange factor 2"/>
    <property type="match status" value="1"/>
</dbReference>
<evidence type="ECO:0000256" key="8">
    <source>
        <dbReference type="ARBA" id="ARBA00023054"/>
    </source>
</evidence>
<feature type="domain" description="DH" evidence="11">
    <location>
        <begin position="138"/>
        <end position="333"/>
    </location>
</feature>
<evidence type="ECO:0008006" key="14">
    <source>
        <dbReference type="Google" id="ProtNLM"/>
    </source>
</evidence>
<dbReference type="InterPro" id="IPR041020">
    <property type="entry name" value="PH_16"/>
</dbReference>
<dbReference type="PROSITE" id="PS00479">
    <property type="entry name" value="ZF_DAG_PE_1"/>
    <property type="match status" value="1"/>
</dbReference>
<keyword evidence="5" id="KW-0479">Metal-binding</keyword>
<evidence type="ECO:0000259" key="10">
    <source>
        <dbReference type="PROSITE" id="PS50003"/>
    </source>
</evidence>
<evidence type="ECO:0000256" key="5">
    <source>
        <dbReference type="ARBA" id="ARBA00022723"/>
    </source>
</evidence>
<dbReference type="SUPFAM" id="SSF48065">
    <property type="entry name" value="DBL homology domain (DH-domain)"/>
    <property type="match status" value="1"/>
</dbReference>
<dbReference type="GO" id="GO:0005737">
    <property type="term" value="C:cytoplasm"/>
    <property type="evidence" value="ECO:0007669"/>
    <property type="project" value="UniProtKB-SubCell"/>
</dbReference>
<dbReference type="Gene3D" id="1.20.900.10">
    <property type="entry name" value="Dbl homology (DH) domain"/>
    <property type="match status" value="1"/>
</dbReference>
<keyword evidence="8" id="KW-0175">Coiled coil</keyword>
<sequence>VSRTFSFLKSRMSSTRSKTKGKEVKEGKEKSVTPNGHQFVPVSPSGPALCVACDKSVSGKELLQCSNCLLNVHKNCRESVAACAKVIINTMHLICAQNTVDAPLLGDLSADLLGLEAESWSLAVTAEFCRQHDRHTIKRQDVIYELMQTELHHIQTLTVMSEVFRRGMLEELQLDWDCVARIFPCLDPLLVFHRNLFRALQERRQAETQTENSQNYIIHRIGDILLSQFSDENAEKMKNLYGEFCSHHIEAVNVFKELQQQNKKLQNFVRSNNSLVRRREVPEFILLVTQRITKYPVLLERILHYTKEGSIEHSDLSTALAQIRDVVAAVDLTVNKYEKFQELQEVLARLENKSFAKLKNGKVFRKQDLHSKHRDLQHKGLVYWKTATGRLKDTLALLLTDILVFLQEKDQRFIFAAVDQKPPVIPLQKLIVREVANEERGMFLISASSAGPEMYEVHTTSREERNAWMRHIRQAVERYM</sequence>
<evidence type="ECO:0000256" key="6">
    <source>
        <dbReference type="ARBA" id="ARBA00022771"/>
    </source>
</evidence>
<dbReference type="InterPro" id="IPR000219">
    <property type="entry name" value="DH_dom"/>
</dbReference>
<dbReference type="PROSITE" id="PS50003">
    <property type="entry name" value="PH_DOMAIN"/>
    <property type="match status" value="1"/>
</dbReference>
<dbReference type="Gene3D" id="3.30.60.20">
    <property type="match status" value="1"/>
</dbReference>
<dbReference type="InterPro" id="IPR002219">
    <property type="entry name" value="PKC_DAG/PE"/>
</dbReference>
<dbReference type="InterPro" id="IPR037819">
    <property type="entry name" value="ARHGEF28_PH"/>
</dbReference>
<dbReference type="AlphaFoldDB" id="A0A3B4FI72"/>
<dbReference type="SUPFAM" id="SSF50729">
    <property type="entry name" value="PH domain-like"/>
    <property type="match status" value="1"/>
</dbReference>
<dbReference type="InterPro" id="IPR046349">
    <property type="entry name" value="C1-like_sf"/>
</dbReference>
<evidence type="ECO:0000256" key="9">
    <source>
        <dbReference type="SAM" id="MobiDB-lite"/>
    </source>
</evidence>
<dbReference type="GO" id="GO:0008270">
    <property type="term" value="F:zinc ion binding"/>
    <property type="evidence" value="ECO:0007669"/>
    <property type="project" value="UniProtKB-KW"/>
</dbReference>
<dbReference type="PANTHER" id="PTHR13944:SF22">
    <property type="entry name" value="RHO GUANINE NUCLEOTIDE EXCHANGE FACTOR 28"/>
    <property type="match status" value="1"/>
</dbReference>
<dbReference type="PROSITE" id="PS50081">
    <property type="entry name" value="ZF_DAG_PE_2"/>
    <property type="match status" value="1"/>
</dbReference>
<dbReference type="InterPro" id="IPR001849">
    <property type="entry name" value="PH_domain"/>
</dbReference>
<keyword evidence="6" id="KW-0863">Zinc-finger</keyword>
<dbReference type="SMART" id="SM00233">
    <property type="entry name" value="PH"/>
    <property type="match status" value="1"/>
</dbReference>
<dbReference type="SMART" id="SM00325">
    <property type="entry name" value="RhoGEF"/>
    <property type="match status" value="1"/>
</dbReference>
<dbReference type="Ensembl" id="ENSPNYT00000009790.1">
    <property type="protein sequence ID" value="ENSPNYP00000009568.1"/>
    <property type="gene ID" value="ENSPNYG00000007205.1"/>
</dbReference>
<feature type="domain" description="Phorbol-ester/DAG-type" evidence="12">
    <location>
        <begin position="36"/>
        <end position="83"/>
    </location>
</feature>
<comment type="subcellular location">
    <subcellularLocation>
        <location evidence="1">Cytoplasm</location>
    </subcellularLocation>
</comment>
<keyword evidence="7" id="KW-0862">Zinc</keyword>
<dbReference type="Pfam" id="PF00621">
    <property type="entry name" value="RhoGEF"/>
    <property type="match status" value="1"/>
</dbReference>
<dbReference type="PROSITE" id="PS50010">
    <property type="entry name" value="DH_2"/>
    <property type="match status" value="1"/>
</dbReference>
<dbReference type="STRING" id="303518.ENSPNYP00000009568"/>
<name>A0A3B4FI72_9CICH</name>
<keyword evidence="3" id="KW-0597">Phosphoprotein</keyword>
<protein>
    <recommendedName>
        <fullName evidence="14">Rho guanine nucleotide exchange factor (GEF) 28a</fullName>
    </recommendedName>
</protein>
<feature type="compositionally biased region" description="Basic and acidic residues" evidence="9">
    <location>
        <begin position="20"/>
        <end position="31"/>
    </location>
</feature>
<dbReference type="SUPFAM" id="SSF57889">
    <property type="entry name" value="Cysteine-rich domain"/>
    <property type="match status" value="1"/>
</dbReference>
<dbReference type="PANTHER" id="PTHR13944">
    <property type="entry name" value="AGAP007712-PA"/>
    <property type="match status" value="1"/>
</dbReference>
<dbReference type="GeneTree" id="ENSGT00940000155831"/>
<dbReference type="GO" id="GO:0035023">
    <property type="term" value="P:regulation of Rho protein signal transduction"/>
    <property type="evidence" value="ECO:0007669"/>
    <property type="project" value="TreeGrafter"/>
</dbReference>